<dbReference type="RefSeq" id="WP_075830850.1">
    <property type="nucleotide sequence ID" value="NZ_MSTI01000035.1"/>
</dbReference>
<dbReference type="EMBL" id="MSTI01000035">
    <property type="protein sequence ID" value="OLV19375.1"/>
    <property type="molecule type" value="Genomic_DNA"/>
</dbReference>
<dbReference type="InterPro" id="IPR029060">
    <property type="entry name" value="PIN-like_dom_sf"/>
</dbReference>
<proteinExistence type="predicted"/>
<protein>
    <recommendedName>
        <fullName evidence="1">PIN domain-containing protein</fullName>
    </recommendedName>
</protein>
<reference evidence="2 3" key="1">
    <citation type="submission" date="2017-01" db="EMBL/GenBank/DDBJ databases">
        <title>Genome Analysis of Deinococcus marmoris KOPRI26562.</title>
        <authorList>
            <person name="Kim J.H."/>
            <person name="Oh H.-M."/>
        </authorList>
    </citation>
    <scope>NUCLEOTIDE SEQUENCE [LARGE SCALE GENOMIC DNA]</scope>
    <source>
        <strain evidence="2 3">KOPRI26562</strain>
    </source>
</reference>
<organism evidence="2 3">
    <name type="scientific">Deinococcus marmoris</name>
    <dbReference type="NCBI Taxonomy" id="249408"/>
    <lineage>
        <taxon>Bacteria</taxon>
        <taxon>Thermotogati</taxon>
        <taxon>Deinococcota</taxon>
        <taxon>Deinococci</taxon>
        <taxon>Deinococcales</taxon>
        <taxon>Deinococcaceae</taxon>
        <taxon>Deinococcus</taxon>
    </lineage>
</organism>
<gene>
    <name evidence="2" type="ORF">BOO71_0002881</name>
</gene>
<dbReference type="SUPFAM" id="SSF88723">
    <property type="entry name" value="PIN domain-like"/>
    <property type="match status" value="1"/>
</dbReference>
<dbReference type="OrthoDB" id="68993at2"/>
<evidence type="ECO:0000259" key="1">
    <source>
        <dbReference type="Pfam" id="PF10130"/>
    </source>
</evidence>
<keyword evidence="3" id="KW-1185">Reference proteome</keyword>
<sequence>MLLVIDTNILVGECLRKRGLKRLDDPRLELLITERADGEFRHEFARRLKFVAQRSNLSPEVRQGIETDALDLYARKIFVASENQYQHLEAQARTRIPDDADDWPTLALALALSAEIWTEDRDFFGCGLSVWRTDVLYGVLDGAEAG</sequence>
<feature type="domain" description="PIN" evidence="1">
    <location>
        <begin position="4"/>
        <end position="135"/>
    </location>
</feature>
<evidence type="ECO:0000313" key="3">
    <source>
        <dbReference type="Proteomes" id="UP000186607"/>
    </source>
</evidence>
<dbReference type="Proteomes" id="UP000186607">
    <property type="component" value="Unassembled WGS sequence"/>
</dbReference>
<comment type="caution">
    <text evidence="2">The sequence shown here is derived from an EMBL/GenBank/DDBJ whole genome shotgun (WGS) entry which is preliminary data.</text>
</comment>
<dbReference type="STRING" id="249408.BOO71_0002881"/>
<accession>A0A1U7P2G2</accession>
<dbReference type="Pfam" id="PF10130">
    <property type="entry name" value="PIN_2"/>
    <property type="match status" value="1"/>
</dbReference>
<dbReference type="AlphaFoldDB" id="A0A1U7P2G2"/>
<evidence type="ECO:0000313" key="2">
    <source>
        <dbReference type="EMBL" id="OLV19375.1"/>
    </source>
</evidence>
<name>A0A1U7P2G2_9DEIO</name>
<dbReference type="InterPro" id="IPR002716">
    <property type="entry name" value="PIN_dom"/>
</dbReference>